<keyword evidence="1" id="KW-0472">Membrane</keyword>
<accession>A0A8H7XS01</accession>
<dbReference type="Gene3D" id="3.40.50.720">
    <property type="entry name" value="NAD(P)-binding Rossmann-like Domain"/>
    <property type="match status" value="1"/>
</dbReference>
<dbReference type="OrthoDB" id="3609at2759"/>
<organism evidence="4">
    <name type="scientific">Psilocybe cubensis</name>
    <name type="common">Psychedelic mushroom</name>
    <name type="synonym">Stropharia cubensis</name>
    <dbReference type="NCBI Taxonomy" id="181762"/>
    <lineage>
        <taxon>Eukaryota</taxon>
        <taxon>Fungi</taxon>
        <taxon>Dikarya</taxon>
        <taxon>Basidiomycota</taxon>
        <taxon>Agaricomycotina</taxon>
        <taxon>Agaricomycetes</taxon>
        <taxon>Agaricomycetidae</taxon>
        <taxon>Agaricales</taxon>
        <taxon>Agaricineae</taxon>
        <taxon>Strophariaceae</taxon>
        <taxon>Psilocybe</taxon>
    </lineage>
</organism>
<dbReference type="PANTHER" id="PTHR21708:SF43">
    <property type="entry name" value="KETOPANTOATE REDUCTASE C-TERMINAL DOMAIN-CONTAINING PROTEIN"/>
    <property type="match status" value="1"/>
</dbReference>
<keyword evidence="1" id="KW-0812">Transmembrane</keyword>
<dbReference type="Pfam" id="PF08546">
    <property type="entry name" value="ApbA_C"/>
    <property type="match status" value="1"/>
</dbReference>
<evidence type="ECO:0000259" key="2">
    <source>
        <dbReference type="Pfam" id="PF02558"/>
    </source>
</evidence>
<reference evidence="4" key="1">
    <citation type="submission" date="2021-02" db="EMBL/GenBank/DDBJ databases">
        <title>Psilocybe cubensis genome.</title>
        <authorList>
            <person name="Mckernan K.J."/>
            <person name="Crawford S."/>
            <person name="Trippe A."/>
            <person name="Kane L.T."/>
            <person name="Mclaughlin S."/>
        </authorList>
    </citation>
    <scope>NUCLEOTIDE SEQUENCE [LARGE SCALE GENOMIC DNA]</scope>
    <source>
        <strain evidence="4">MGC-MH-2018</strain>
    </source>
</reference>
<evidence type="ECO:0000313" key="4">
    <source>
        <dbReference type="EMBL" id="KAG5165743.1"/>
    </source>
</evidence>
<dbReference type="Pfam" id="PF02558">
    <property type="entry name" value="ApbA"/>
    <property type="match status" value="1"/>
</dbReference>
<dbReference type="InterPro" id="IPR051402">
    <property type="entry name" value="KPR-Related"/>
</dbReference>
<dbReference type="Gene3D" id="1.10.1040.10">
    <property type="entry name" value="N-(1-d-carboxylethyl)-l-norvaline Dehydrogenase, domain 2"/>
    <property type="match status" value="1"/>
</dbReference>
<feature type="transmembrane region" description="Helical" evidence="1">
    <location>
        <begin position="7"/>
        <end position="24"/>
    </location>
</feature>
<proteinExistence type="predicted"/>
<dbReference type="EMBL" id="JAFIQS010000009">
    <property type="protein sequence ID" value="KAG5165743.1"/>
    <property type="molecule type" value="Genomic_DNA"/>
</dbReference>
<evidence type="ECO:0000256" key="1">
    <source>
        <dbReference type="SAM" id="Phobius"/>
    </source>
</evidence>
<evidence type="ECO:0000259" key="3">
    <source>
        <dbReference type="Pfam" id="PF08546"/>
    </source>
</evidence>
<sequence>MSESLKEVLVVGFGAVGAIYSLILKRSGLARVTCVARSNFNAINDSGVQFRSRKYGSIDGWRPHRLCKSVHDAADQQYSYVVVTTKAVPDLVKTSQILAPLFSKEYIEKFSQPTYVLLQNGVNVEVDLYDALKEAIPSGKPQIISCALWIYTNLVGLDIVEHSDFDRVAIGVYRHKNNSVIANSPEESNLLKDFGNLLETGGSTLITVPEIQRMKFTKNFWNITFNSIATLTNYPLPALFRPAPGEGSVAYEPYVSPTTADHISTYTMPVIRKMLEELIAIGRALGYPDSKDGLPSSIVDNALDGTREIHEKADCTHVPSMLLDAQKGQPIEVEVIVGEVIRMAKSHKVETPRLETLYALLLVVQNQTLRKLESRKP</sequence>
<protein>
    <recommendedName>
        <fullName evidence="5">6-phosphogluconate dehydrogenase C-terminal domain-like protein</fullName>
    </recommendedName>
</protein>
<dbReference type="InterPro" id="IPR013328">
    <property type="entry name" value="6PGD_dom2"/>
</dbReference>
<dbReference type="PANTHER" id="PTHR21708">
    <property type="entry name" value="PROBABLE 2-DEHYDROPANTOATE 2-REDUCTASE"/>
    <property type="match status" value="1"/>
</dbReference>
<feature type="domain" description="Ketopantoate reductase C-terminal" evidence="3">
    <location>
        <begin position="264"/>
        <end position="362"/>
    </location>
</feature>
<dbReference type="InterPro" id="IPR013752">
    <property type="entry name" value="KPA_reductase"/>
</dbReference>
<dbReference type="InterPro" id="IPR013332">
    <property type="entry name" value="KPR_N"/>
</dbReference>
<comment type="caution">
    <text evidence="4">The sequence shown here is derived from an EMBL/GenBank/DDBJ whole genome shotgun (WGS) entry which is preliminary data.</text>
</comment>
<dbReference type="GO" id="GO:0005737">
    <property type="term" value="C:cytoplasm"/>
    <property type="evidence" value="ECO:0007669"/>
    <property type="project" value="TreeGrafter"/>
</dbReference>
<dbReference type="AlphaFoldDB" id="A0A8H7XS01"/>
<dbReference type="SUPFAM" id="SSF48179">
    <property type="entry name" value="6-phosphogluconate dehydrogenase C-terminal domain-like"/>
    <property type="match status" value="1"/>
</dbReference>
<feature type="domain" description="Ketopantoate reductase N-terminal" evidence="2">
    <location>
        <begin position="8"/>
        <end position="173"/>
    </location>
</feature>
<evidence type="ECO:0008006" key="5">
    <source>
        <dbReference type="Google" id="ProtNLM"/>
    </source>
</evidence>
<keyword evidence="1" id="KW-1133">Transmembrane helix</keyword>
<dbReference type="InterPro" id="IPR008927">
    <property type="entry name" value="6-PGluconate_DH-like_C_sf"/>
</dbReference>
<name>A0A8H7XS01_PSICU</name>
<gene>
    <name evidence="4" type="ORF">JR316_009328</name>
</gene>